<dbReference type="GO" id="GO:0009736">
    <property type="term" value="P:cytokinin-activated signaling pathway"/>
    <property type="evidence" value="ECO:0007669"/>
    <property type="project" value="TreeGrafter"/>
</dbReference>
<keyword evidence="5" id="KW-1185">Reference proteome</keyword>
<dbReference type="InterPro" id="IPR013087">
    <property type="entry name" value="Znf_C2H2_type"/>
</dbReference>
<dbReference type="GO" id="GO:0003700">
    <property type="term" value="F:DNA-binding transcription factor activity"/>
    <property type="evidence" value="ECO:0007669"/>
    <property type="project" value="TreeGrafter"/>
</dbReference>
<dbReference type="GO" id="GO:0010090">
    <property type="term" value="P:trichome morphogenesis"/>
    <property type="evidence" value="ECO:0007669"/>
    <property type="project" value="InterPro"/>
</dbReference>
<dbReference type="SUPFAM" id="SSF57667">
    <property type="entry name" value="beta-beta-alpha zinc fingers"/>
    <property type="match status" value="1"/>
</dbReference>
<feature type="domain" description="C2H2-type" evidence="3">
    <location>
        <begin position="52"/>
        <end position="79"/>
    </location>
</feature>
<dbReference type="InterPro" id="IPR036236">
    <property type="entry name" value="Znf_C2H2_sf"/>
</dbReference>
<feature type="region of interest" description="Disordered" evidence="2">
    <location>
        <begin position="130"/>
        <end position="170"/>
    </location>
</feature>
<feature type="region of interest" description="Disordered" evidence="2">
    <location>
        <begin position="1"/>
        <end position="26"/>
    </location>
</feature>
<dbReference type="InterPro" id="IPR044299">
    <property type="entry name" value="GIS3/ZFP5/ZFP6"/>
</dbReference>
<evidence type="ECO:0000259" key="3">
    <source>
        <dbReference type="PROSITE" id="PS50157"/>
    </source>
</evidence>
<dbReference type="Gene3D" id="3.30.160.60">
    <property type="entry name" value="Classic Zinc Finger"/>
    <property type="match status" value="1"/>
</dbReference>
<reference evidence="4" key="1">
    <citation type="submission" date="2023-10" db="EMBL/GenBank/DDBJ databases">
        <title>Chromosome-level genome of the transformable northern wattle, Acacia crassicarpa.</title>
        <authorList>
            <person name="Massaro I."/>
            <person name="Sinha N.R."/>
            <person name="Poethig S."/>
            <person name="Leichty A.R."/>
        </authorList>
    </citation>
    <scope>NUCLEOTIDE SEQUENCE</scope>
    <source>
        <strain evidence="4">Acra3RX</strain>
        <tissue evidence="4">Leaf</tissue>
    </source>
</reference>
<dbReference type="PROSITE" id="PS50157">
    <property type="entry name" value="ZINC_FINGER_C2H2_2"/>
    <property type="match status" value="1"/>
</dbReference>
<dbReference type="EMBL" id="JAWXYG010000001">
    <property type="protein sequence ID" value="KAK4283412.1"/>
    <property type="molecule type" value="Genomic_DNA"/>
</dbReference>
<comment type="caution">
    <text evidence="4">The sequence shown here is derived from an EMBL/GenBank/DDBJ whole genome shotgun (WGS) entry which is preliminary data.</text>
</comment>
<keyword evidence="1" id="KW-0479">Metal-binding</keyword>
<feature type="compositionally biased region" description="Polar residues" evidence="2">
    <location>
        <begin position="1"/>
        <end position="11"/>
    </location>
</feature>
<evidence type="ECO:0000313" key="5">
    <source>
        <dbReference type="Proteomes" id="UP001293593"/>
    </source>
</evidence>
<dbReference type="PROSITE" id="PS00028">
    <property type="entry name" value="ZINC_FINGER_C2H2_1"/>
    <property type="match status" value="1"/>
</dbReference>
<accession>A0AAE1TFH1</accession>
<dbReference type="GO" id="GO:0008270">
    <property type="term" value="F:zinc ion binding"/>
    <property type="evidence" value="ECO:0007669"/>
    <property type="project" value="UniProtKB-KW"/>
</dbReference>
<dbReference type="PANTHER" id="PTHR46353:SF23">
    <property type="entry name" value="C2H2 ZINC FINGER-CONTAINING PROTEIN-RELATED"/>
    <property type="match status" value="1"/>
</dbReference>
<name>A0AAE1TFH1_9FABA</name>
<dbReference type="GO" id="GO:0009740">
    <property type="term" value="P:gibberellic acid mediated signaling pathway"/>
    <property type="evidence" value="ECO:0007669"/>
    <property type="project" value="TreeGrafter"/>
</dbReference>
<dbReference type="GO" id="GO:0000976">
    <property type="term" value="F:transcription cis-regulatory region binding"/>
    <property type="evidence" value="ECO:0007669"/>
    <property type="project" value="TreeGrafter"/>
</dbReference>
<feature type="compositionally biased region" description="Basic and acidic residues" evidence="2">
    <location>
        <begin position="136"/>
        <end position="161"/>
    </location>
</feature>
<gene>
    <name evidence="4" type="ORF">QN277_000364</name>
</gene>
<organism evidence="4 5">
    <name type="scientific">Acacia crassicarpa</name>
    <name type="common">northern wattle</name>
    <dbReference type="NCBI Taxonomy" id="499986"/>
    <lineage>
        <taxon>Eukaryota</taxon>
        <taxon>Viridiplantae</taxon>
        <taxon>Streptophyta</taxon>
        <taxon>Embryophyta</taxon>
        <taxon>Tracheophyta</taxon>
        <taxon>Spermatophyta</taxon>
        <taxon>Magnoliopsida</taxon>
        <taxon>eudicotyledons</taxon>
        <taxon>Gunneridae</taxon>
        <taxon>Pentapetalae</taxon>
        <taxon>rosids</taxon>
        <taxon>fabids</taxon>
        <taxon>Fabales</taxon>
        <taxon>Fabaceae</taxon>
        <taxon>Caesalpinioideae</taxon>
        <taxon>mimosoid clade</taxon>
        <taxon>Acacieae</taxon>
        <taxon>Acacia</taxon>
    </lineage>
</organism>
<dbReference type="Proteomes" id="UP001293593">
    <property type="component" value="Unassembled WGS sequence"/>
</dbReference>
<sequence length="170" mass="18797">MSASENPNSNKCETRKSSSSSSSSTNLKLFGFPLSASARGAFISSSNHKRSFKCHFCRKEFSNSQALGGHQNAHKKERRQATLAHFDNLSVHFLPHRQRLEITSSSPAPSGPYTTTNLVLHHQPFWSEPELWNGVRPDDRGARDDAEKELSSDEGSVRNGDDGVDLNLSL</sequence>
<evidence type="ECO:0000256" key="1">
    <source>
        <dbReference type="PROSITE-ProRule" id="PRU00042"/>
    </source>
</evidence>
<dbReference type="GO" id="GO:0005634">
    <property type="term" value="C:nucleus"/>
    <property type="evidence" value="ECO:0007669"/>
    <property type="project" value="TreeGrafter"/>
</dbReference>
<keyword evidence="1" id="KW-0863">Zinc-finger</keyword>
<protein>
    <recommendedName>
        <fullName evidence="3">C2H2-type domain-containing protein</fullName>
    </recommendedName>
</protein>
<evidence type="ECO:0000256" key="2">
    <source>
        <dbReference type="SAM" id="MobiDB-lite"/>
    </source>
</evidence>
<dbReference type="PANTHER" id="PTHR46353">
    <property type="entry name" value="ZINC FINGER PROTEIN 5"/>
    <property type="match status" value="1"/>
</dbReference>
<proteinExistence type="predicted"/>
<evidence type="ECO:0000313" key="4">
    <source>
        <dbReference type="EMBL" id="KAK4283412.1"/>
    </source>
</evidence>
<keyword evidence="1" id="KW-0862">Zinc</keyword>
<dbReference type="AlphaFoldDB" id="A0AAE1TFH1"/>